<dbReference type="EMBL" id="FNFY01000002">
    <property type="protein sequence ID" value="SDK35995.1"/>
    <property type="molecule type" value="Genomic_DNA"/>
</dbReference>
<dbReference type="CDD" id="cd16380">
    <property type="entry name" value="YitT_C"/>
    <property type="match status" value="1"/>
</dbReference>
<comment type="subcellular location">
    <subcellularLocation>
        <location evidence="1">Cell membrane</location>
        <topology evidence="1">Multi-pass membrane protein</topology>
    </subcellularLocation>
</comment>
<evidence type="ECO:0000256" key="3">
    <source>
        <dbReference type="ARBA" id="ARBA00022692"/>
    </source>
</evidence>
<dbReference type="InterPro" id="IPR019264">
    <property type="entry name" value="DUF2179"/>
</dbReference>
<evidence type="ECO:0000259" key="7">
    <source>
        <dbReference type="Pfam" id="PF10035"/>
    </source>
</evidence>
<keyword evidence="4 6" id="KW-1133">Transmembrane helix</keyword>
<gene>
    <name evidence="8" type="ORF">SAMN05216216_102165</name>
</gene>
<dbReference type="STRING" id="576118.SAMN05216216_102165"/>
<protein>
    <submittedName>
        <fullName evidence="8">Uncharacterized membrane-anchored protein YitT, contains DUF161 and DUF2179 domains</fullName>
    </submittedName>
</protein>
<dbReference type="PIRSF" id="PIRSF006483">
    <property type="entry name" value="Membrane_protein_YitT"/>
    <property type="match status" value="1"/>
</dbReference>
<dbReference type="RefSeq" id="WP_092984264.1">
    <property type="nucleotide sequence ID" value="NZ_FNFY01000002.1"/>
</dbReference>
<dbReference type="AlphaFoldDB" id="A0A1G9BAT8"/>
<proteinExistence type="predicted"/>
<feature type="transmembrane region" description="Helical" evidence="6">
    <location>
        <begin position="134"/>
        <end position="156"/>
    </location>
</feature>
<evidence type="ECO:0000313" key="9">
    <source>
        <dbReference type="Proteomes" id="UP000199008"/>
    </source>
</evidence>
<feature type="domain" description="DUF2179" evidence="7">
    <location>
        <begin position="240"/>
        <end position="294"/>
    </location>
</feature>
<feature type="transmembrane region" description="Helical" evidence="6">
    <location>
        <begin position="65"/>
        <end position="90"/>
    </location>
</feature>
<reference evidence="9" key="1">
    <citation type="submission" date="2016-10" db="EMBL/GenBank/DDBJ databases">
        <authorList>
            <person name="Varghese N."/>
            <person name="Submissions S."/>
        </authorList>
    </citation>
    <scope>NUCLEOTIDE SEQUENCE [LARGE SCALE GENOMIC DNA]</scope>
    <source>
        <strain evidence="9">CGMCC 1.8895</strain>
    </source>
</reference>
<dbReference type="PANTHER" id="PTHR33545:SF4">
    <property type="entry name" value="UPF0750 MEMBRANE PROTEIN YXKD"/>
    <property type="match status" value="1"/>
</dbReference>
<dbReference type="Pfam" id="PF10035">
    <property type="entry name" value="DUF2179"/>
    <property type="match status" value="1"/>
</dbReference>
<evidence type="ECO:0000256" key="1">
    <source>
        <dbReference type="ARBA" id="ARBA00004651"/>
    </source>
</evidence>
<dbReference type="Gene3D" id="3.30.70.120">
    <property type="match status" value="1"/>
</dbReference>
<evidence type="ECO:0000256" key="6">
    <source>
        <dbReference type="SAM" id="Phobius"/>
    </source>
</evidence>
<evidence type="ECO:0000256" key="2">
    <source>
        <dbReference type="ARBA" id="ARBA00022475"/>
    </source>
</evidence>
<evidence type="ECO:0000256" key="4">
    <source>
        <dbReference type="ARBA" id="ARBA00022989"/>
    </source>
</evidence>
<dbReference type="PANTHER" id="PTHR33545">
    <property type="entry name" value="UPF0750 MEMBRANE PROTEIN YITT-RELATED"/>
    <property type="match status" value="1"/>
</dbReference>
<keyword evidence="9" id="KW-1185">Reference proteome</keyword>
<dbReference type="InterPro" id="IPR003740">
    <property type="entry name" value="YitT"/>
</dbReference>
<dbReference type="GO" id="GO:0005886">
    <property type="term" value="C:plasma membrane"/>
    <property type="evidence" value="ECO:0007669"/>
    <property type="project" value="UniProtKB-SubCell"/>
</dbReference>
<keyword evidence="2" id="KW-1003">Cell membrane</keyword>
<accession>A0A1G9BAT8</accession>
<dbReference type="InterPro" id="IPR015867">
    <property type="entry name" value="N-reg_PII/ATP_PRibTrfase_C"/>
</dbReference>
<dbReference type="Pfam" id="PF02588">
    <property type="entry name" value="YitT_membrane"/>
    <property type="match status" value="1"/>
</dbReference>
<keyword evidence="3 6" id="KW-0812">Transmembrane</keyword>
<sequence>MKIRKKLRKTNFEKRKLSWNPKITMQTLINFVTIIVGSFLFAIGVNSFMIAGNLGEGGFIGISIILYYAFGISTAASNLVLNFFILIVGFKFLGKRSMYYTILTIPMTSLMLWITEDWQVQSGEILVNTVFGGLFIGLGIGLIIRIGATTAGTTILARMANKFLDVNVSYALLFFDVIIVTIGVLTVLTLEQGLLTIIALYVATKVMDFIIEGMNPKKAITIISEKPEVLGKMINTEIRRGVTIMDGRGFYSKRDKDILYVVINKSQLTRLKRLIKRYDENAFVVVHDVNSVLGNYFI</sequence>
<feature type="transmembrane region" description="Helical" evidence="6">
    <location>
        <begin position="168"/>
        <end position="188"/>
    </location>
</feature>
<evidence type="ECO:0000256" key="5">
    <source>
        <dbReference type="ARBA" id="ARBA00023136"/>
    </source>
</evidence>
<evidence type="ECO:0000313" key="8">
    <source>
        <dbReference type="EMBL" id="SDK35995.1"/>
    </source>
</evidence>
<feature type="transmembrane region" description="Helical" evidence="6">
    <location>
        <begin position="97"/>
        <end position="114"/>
    </location>
</feature>
<name>A0A1G9BAT8_9BACL</name>
<feature type="transmembrane region" description="Helical" evidence="6">
    <location>
        <begin position="23"/>
        <end position="45"/>
    </location>
</feature>
<dbReference type="OrthoDB" id="1758221at2"/>
<dbReference type="InterPro" id="IPR051461">
    <property type="entry name" value="UPF0750_membrane"/>
</dbReference>
<keyword evidence="5 6" id="KW-0472">Membrane</keyword>
<dbReference type="Proteomes" id="UP000199008">
    <property type="component" value="Unassembled WGS sequence"/>
</dbReference>
<organism evidence="8 9">
    <name type="scientific">Lacicoccus qingdaonensis</name>
    <dbReference type="NCBI Taxonomy" id="576118"/>
    <lineage>
        <taxon>Bacteria</taxon>
        <taxon>Bacillati</taxon>
        <taxon>Bacillota</taxon>
        <taxon>Bacilli</taxon>
        <taxon>Bacillales</taxon>
        <taxon>Salinicoccaceae</taxon>
        <taxon>Lacicoccus</taxon>
    </lineage>
</organism>